<dbReference type="HOGENOM" id="CLU_994801_0_0_1"/>
<dbReference type="InterPro" id="IPR047922">
    <property type="entry name" value="FBXL6_F-box"/>
</dbReference>
<feature type="domain" description="F-box" evidence="1">
    <location>
        <begin position="18"/>
        <end position="62"/>
    </location>
</feature>
<dbReference type="CDD" id="cd22119">
    <property type="entry name" value="F-box_FBXL6"/>
    <property type="match status" value="1"/>
</dbReference>
<dbReference type="PANTHER" id="PTHR38926:SF5">
    <property type="entry name" value="F-BOX AND LEUCINE-RICH REPEAT PROTEIN 6"/>
    <property type="match status" value="1"/>
</dbReference>
<dbReference type="EMBL" id="AMQN01003181">
    <property type="status" value="NOT_ANNOTATED_CDS"/>
    <property type="molecule type" value="Genomic_DNA"/>
</dbReference>
<dbReference type="STRING" id="283909.R7TFN2"/>
<dbReference type="EMBL" id="KB311138">
    <property type="protein sequence ID" value="ELT89851.1"/>
    <property type="molecule type" value="Genomic_DNA"/>
</dbReference>
<proteinExistence type="predicted"/>
<dbReference type="InterPro" id="IPR006553">
    <property type="entry name" value="Leu-rich_rpt_Cys-con_subtyp"/>
</dbReference>
<keyword evidence="4" id="KW-1185">Reference proteome</keyword>
<reference evidence="3" key="3">
    <citation type="submission" date="2015-06" db="UniProtKB">
        <authorList>
            <consortium name="EnsemblMetazoa"/>
        </authorList>
    </citation>
    <scope>IDENTIFICATION</scope>
</reference>
<gene>
    <name evidence="2" type="ORF">CAPTEDRAFT_200538</name>
</gene>
<evidence type="ECO:0000259" key="1">
    <source>
        <dbReference type="Pfam" id="PF12937"/>
    </source>
</evidence>
<organism evidence="2">
    <name type="scientific">Capitella teleta</name>
    <name type="common">Polychaete worm</name>
    <dbReference type="NCBI Taxonomy" id="283909"/>
    <lineage>
        <taxon>Eukaryota</taxon>
        <taxon>Metazoa</taxon>
        <taxon>Spiralia</taxon>
        <taxon>Lophotrochozoa</taxon>
        <taxon>Annelida</taxon>
        <taxon>Polychaeta</taxon>
        <taxon>Sedentaria</taxon>
        <taxon>Scolecida</taxon>
        <taxon>Capitellidae</taxon>
        <taxon>Capitella</taxon>
    </lineage>
</organism>
<name>R7TFN2_CAPTE</name>
<dbReference type="PANTHER" id="PTHR38926">
    <property type="entry name" value="F-BOX DOMAIN CONTAINING PROTEIN, EXPRESSED"/>
    <property type="match status" value="1"/>
</dbReference>
<dbReference type="GO" id="GO:0019005">
    <property type="term" value="C:SCF ubiquitin ligase complex"/>
    <property type="evidence" value="ECO:0007669"/>
    <property type="project" value="InterPro"/>
</dbReference>
<dbReference type="OrthoDB" id="3134645at2759"/>
<dbReference type="SUPFAM" id="SSF52047">
    <property type="entry name" value="RNI-like"/>
    <property type="match status" value="1"/>
</dbReference>
<dbReference type="OMA" id="HGHQIKE"/>
<dbReference type="Gene3D" id="3.80.10.10">
    <property type="entry name" value="Ribonuclease Inhibitor"/>
    <property type="match status" value="1"/>
</dbReference>
<dbReference type="EnsemblMetazoa" id="CapteT200538">
    <property type="protein sequence ID" value="CapteP200538"/>
    <property type="gene ID" value="CapteG200538"/>
</dbReference>
<dbReference type="InterPro" id="IPR001810">
    <property type="entry name" value="F-box_dom"/>
</dbReference>
<dbReference type="Gene3D" id="1.20.1280.50">
    <property type="match status" value="1"/>
</dbReference>
<protein>
    <recommendedName>
        <fullName evidence="1">F-box domain-containing protein</fullName>
    </recommendedName>
</protein>
<dbReference type="InterPro" id="IPR032675">
    <property type="entry name" value="LRR_dom_sf"/>
</dbReference>
<dbReference type="AlphaFoldDB" id="R7TFN2"/>
<evidence type="ECO:0000313" key="4">
    <source>
        <dbReference type="Proteomes" id="UP000014760"/>
    </source>
</evidence>
<reference evidence="4" key="1">
    <citation type="submission" date="2012-12" db="EMBL/GenBank/DDBJ databases">
        <authorList>
            <person name="Hellsten U."/>
            <person name="Grimwood J."/>
            <person name="Chapman J.A."/>
            <person name="Shapiro H."/>
            <person name="Aerts A."/>
            <person name="Otillar R.P."/>
            <person name="Terry A.Y."/>
            <person name="Boore J.L."/>
            <person name="Simakov O."/>
            <person name="Marletaz F."/>
            <person name="Cho S.-J."/>
            <person name="Edsinger-Gonzales E."/>
            <person name="Havlak P."/>
            <person name="Kuo D.-H."/>
            <person name="Larsson T."/>
            <person name="Lv J."/>
            <person name="Arendt D."/>
            <person name="Savage R."/>
            <person name="Osoegawa K."/>
            <person name="de Jong P."/>
            <person name="Lindberg D.R."/>
            <person name="Seaver E.C."/>
            <person name="Weisblat D.A."/>
            <person name="Putnam N.H."/>
            <person name="Grigoriev I.V."/>
            <person name="Rokhsar D.S."/>
        </authorList>
    </citation>
    <scope>NUCLEOTIDE SEQUENCE</scope>
    <source>
        <strain evidence="4">I ESC-2004</strain>
    </source>
</reference>
<accession>R7TFN2</accession>
<dbReference type="InterPro" id="IPR001611">
    <property type="entry name" value="Leu-rich_rpt"/>
</dbReference>
<dbReference type="SMART" id="SM00367">
    <property type="entry name" value="LRR_CC"/>
    <property type="match status" value="1"/>
</dbReference>
<reference evidence="2 4" key="2">
    <citation type="journal article" date="2013" name="Nature">
        <title>Insights into bilaterian evolution from three spiralian genomes.</title>
        <authorList>
            <person name="Simakov O."/>
            <person name="Marletaz F."/>
            <person name="Cho S.J."/>
            <person name="Edsinger-Gonzales E."/>
            <person name="Havlak P."/>
            <person name="Hellsten U."/>
            <person name="Kuo D.H."/>
            <person name="Larsson T."/>
            <person name="Lv J."/>
            <person name="Arendt D."/>
            <person name="Savage R."/>
            <person name="Osoegawa K."/>
            <person name="de Jong P."/>
            <person name="Grimwood J."/>
            <person name="Chapman J.A."/>
            <person name="Shapiro H."/>
            <person name="Aerts A."/>
            <person name="Otillar R.P."/>
            <person name="Terry A.Y."/>
            <person name="Boore J.L."/>
            <person name="Grigoriev I.V."/>
            <person name="Lindberg D.R."/>
            <person name="Seaver E.C."/>
            <person name="Weisblat D.A."/>
            <person name="Putnam N.H."/>
            <person name="Rokhsar D.S."/>
        </authorList>
    </citation>
    <scope>NUCLEOTIDE SEQUENCE</scope>
    <source>
        <strain evidence="2 4">I ESC-2004</strain>
    </source>
</reference>
<dbReference type="Proteomes" id="UP000014760">
    <property type="component" value="Unassembled WGS sequence"/>
</dbReference>
<evidence type="ECO:0000313" key="2">
    <source>
        <dbReference type="EMBL" id="ELT89851.1"/>
    </source>
</evidence>
<dbReference type="Pfam" id="PF13516">
    <property type="entry name" value="LRR_6"/>
    <property type="match status" value="1"/>
</dbReference>
<dbReference type="Pfam" id="PF12937">
    <property type="entry name" value="F-box-like"/>
    <property type="match status" value="1"/>
</dbReference>
<sequence length="280" mass="31219">MCKVYVTISMYRYILCRELLLSIFQYSASKWGPVPIICRACQVCRLWRDVAHDPSLWRQLDLSSGWIRKNVLGLMSLRMSGRFQVVRSLNLTAWWGLLDHHLEVVLAACPNLTHLNVSHCQALTDSGISALASSASTLTHLDMTHMAPLATSIPSMRQLIVKKGPHLQRLNISSNVFTHKFSNILLLITVHCSGLKALLMNDIHVAGSVKVPLDILSMQSSICGLEELNIEGTPFIALSAQFEEGPGFPALRSYSAHAHNSNQDQEDQLFIERYSSHVSS</sequence>
<evidence type="ECO:0000313" key="3">
    <source>
        <dbReference type="EnsemblMetazoa" id="CapteP200538"/>
    </source>
</evidence>